<keyword evidence="2" id="KW-0808">Transferase</keyword>
<proteinExistence type="predicted"/>
<keyword evidence="3" id="KW-1185">Reference proteome</keyword>
<dbReference type="PANTHER" id="PTHR43179:SF10">
    <property type="entry name" value="GLYCOSYL TRANSFERASE"/>
    <property type="match status" value="1"/>
</dbReference>
<feature type="domain" description="Glycosyltransferase 2-like" evidence="1">
    <location>
        <begin position="10"/>
        <end position="187"/>
    </location>
</feature>
<evidence type="ECO:0000259" key="1">
    <source>
        <dbReference type="Pfam" id="PF00535"/>
    </source>
</evidence>
<dbReference type="EMBL" id="QMFY01000009">
    <property type="protein sequence ID" value="RAV99926.1"/>
    <property type="molecule type" value="Genomic_DNA"/>
</dbReference>
<dbReference type="OrthoDB" id="9771846at2"/>
<dbReference type="SUPFAM" id="SSF53448">
    <property type="entry name" value="Nucleotide-diphospho-sugar transferases"/>
    <property type="match status" value="1"/>
</dbReference>
<dbReference type="Proteomes" id="UP000251889">
    <property type="component" value="Unassembled WGS sequence"/>
</dbReference>
<name>A0A364Y1G8_9BACT</name>
<evidence type="ECO:0000313" key="3">
    <source>
        <dbReference type="Proteomes" id="UP000251889"/>
    </source>
</evidence>
<evidence type="ECO:0000313" key="2">
    <source>
        <dbReference type="EMBL" id="RAV99926.1"/>
    </source>
</evidence>
<comment type="caution">
    <text evidence="2">The sequence shown here is derived from an EMBL/GenBank/DDBJ whole genome shotgun (WGS) entry which is preliminary data.</text>
</comment>
<reference evidence="2 3" key="1">
    <citation type="submission" date="2018-06" db="EMBL/GenBank/DDBJ databases">
        <title>Chryseolinea flavus sp. nov., a member of the phylum Bacteroidetes isolated from soil.</title>
        <authorList>
            <person name="Li Y."/>
            <person name="Wang J."/>
        </authorList>
    </citation>
    <scope>NUCLEOTIDE SEQUENCE [LARGE SCALE GENOMIC DNA]</scope>
    <source>
        <strain evidence="2 3">SDU1-6</strain>
    </source>
</reference>
<accession>A0A364Y1G8</accession>
<dbReference type="InterPro" id="IPR029044">
    <property type="entry name" value="Nucleotide-diphossugar_trans"/>
</dbReference>
<dbReference type="CDD" id="cd04186">
    <property type="entry name" value="GT_2_like_c"/>
    <property type="match status" value="1"/>
</dbReference>
<organism evidence="2 3">
    <name type="scientific">Pseudochryseolinea flava</name>
    <dbReference type="NCBI Taxonomy" id="2059302"/>
    <lineage>
        <taxon>Bacteria</taxon>
        <taxon>Pseudomonadati</taxon>
        <taxon>Bacteroidota</taxon>
        <taxon>Cytophagia</taxon>
        <taxon>Cytophagales</taxon>
        <taxon>Fulvivirgaceae</taxon>
        <taxon>Pseudochryseolinea</taxon>
    </lineage>
</organism>
<dbReference type="PANTHER" id="PTHR43179">
    <property type="entry name" value="RHAMNOSYLTRANSFERASE WBBL"/>
    <property type="match status" value="1"/>
</dbReference>
<dbReference type="InterPro" id="IPR001173">
    <property type="entry name" value="Glyco_trans_2-like"/>
</dbReference>
<protein>
    <submittedName>
        <fullName evidence="2">Glycosyltransferase family 2 protein</fullName>
    </submittedName>
</protein>
<sequence>MKYNFTASIVLYQNNISMLQQVIESVFKTKLTFRLYLVDNSPTDALRVLQTDERIEYIFNNANLGFGKAHNVAIRKSMEVSPYHLVLNPDIFFDAGVLEELFKYMEANPDVGQMMPKIMYPDESIQKLCKLLPTPMDLFLRRFFPWFPGAEARNRVYELADSGYDKIMDIPNFSGCFMFFRTSALKKVGLFDERIFMYIEDTDLTRRMHQQFRTVFYPHVHVYHHHEKGSYKNLKLMMYHLHGAFIYFSKWGWFFDKERSQINKKIITSYLR</sequence>
<gene>
    <name evidence="2" type="ORF">DQQ10_17060</name>
</gene>
<dbReference type="AlphaFoldDB" id="A0A364Y1G8"/>
<dbReference type="Pfam" id="PF00535">
    <property type="entry name" value="Glycos_transf_2"/>
    <property type="match status" value="1"/>
</dbReference>
<dbReference type="Gene3D" id="3.90.550.10">
    <property type="entry name" value="Spore Coat Polysaccharide Biosynthesis Protein SpsA, Chain A"/>
    <property type="match status" value="1"/>
</dbReference>
<dbReference type="GO" id="GO:0016740">
    <property type="term" value="F:transferase activity"/>
    <property type="evidence" value="ECO:0007669"/>
    <property type="project" value="UniProtKB-KW"/>
</dbReference>